<dbReference type="SUPFAM" id="SSF51905">
    <property type="entry name" value="FAD/NAD(P)-binding domain"/>
    <property type="match status" value="1"/>
</dbReference>
<evidence type="ECO:0000313" key="3">
    <source>
        <dbReference type="Proteomes" id="UP000011682"/>
    </source>
</evidence>
<evidence type="ECO:0000259" key="1">
    <source>
        <dbReference type="Pfam" id="PF01494"/>
    </source>
</evidence>
<proteinExistence type="predicted"/>
<dbReference type="Gene3D" id="3.50.50.60">
    <property type="entry name" value="FAD/NAD(P)-binding domain"/>
    <property type="match status" value="1"/>
</dbReference>
<gene>
    <name evidence="2" type="ORF">D187_009415</name>
</gene>
<dbReference type="PANTHER" id="PTHR46865">
    <property type="entry name" value="OXIDOREDUCTASE-RELATED"/>
    <property type="match status" value="1"/>
</dbReference>
<sequence length="403" mass="44129">MTHASILITGAGIAGPALAYWLNRYGMKTTLVERAEELRTGGQNVDLRGGGREVARLMGLEDEVRARNTTEEGIHFVDEAGRTRASLPATAFGGEGLVAELEILRGELAKLLYERTRDDTEYLFGDRVAGLVERGDKVHVQFLKGPERAFDLVIAADGIRSKTRELVFADEAEIKSFGAYVAYFTIPRLGSDGTWSRMLNAPGSRSVILRPDNQGTTRAFLGFFSRERGLDRLEPAEQKARLRRVFADVGWEAPRVLSEMETAPDFYFDTVAQVKMPRWSRGRVALVGDAGYCPSGFTGMGTSLAMVGAYVLAGELARHADHRAAFESYEALLRPYVTRAQSLPPGLPRLANPKTRAGIAIEHALLRVATRPVISRLLGHLLSTSDKSITLPDYSHVGHATSA</sequence>
<feature type="domain" description="FAD-binding" evidence="1">
    <location>
        <begin position="5"/>
        <end position="334"/>
    </location>
</feature>
<dbReference type="Proteomes" id="UP000011682">
    <property type="component" value="Unassembled WGS sequence"/>
</dbReference>
<dbReference type="AlphaFoldDB" id="S9QFS5"/>
<keyword evidence="3" id="KW-1185">Reference proteome</keyword>
<dbReference type="InterPro" id="IPR036188">
    <property type="entry name" value="FAD/NAD-bd_sf"/>
</dbReference>
<dbReference type="eggNOG" id="COG0654">
    <property type="taxonomic scope" value="Bacteria"/>
</dbReference>
<dbReference type="EMBL" id="ANAH02000073">
    <property type="protein sequence ID" value="EPX55208.1"/>
    <property type="molecule type" value="Genomic_DNA"/>
</dbReference>
<dbReference type="OrthoDB" id="5499180at2"/>
<dbReference type="RefSeq" id="WP_002624438.1">
    <property type="nucleotide sequence ID" value="NZ_ANAH02000073.1"/>
</dbReference>
<evidence type="ECO:0000313" key="2">
    <source>
        <dbReference type="EMBL" id="EPX55208.1"/>
    </source>
</evidence>
<comment type="caution">
    <text evidence="2">The sequence shown here is derived from an EMBL/GenBank/DDBJ whole genome shotgun (WGS) entry which is preliminary data.</text>
</comment>
<dbReference type="GO" id="GO:0071949">
    <property type="term" value="F:FAD binding"/>
    <property type="evidence" value="ECO:0007669"/>
    <property type="project" value="InterPro"/>
</dbReference>
<reference evidence="2" key="1">
    <citation type="submission" date="2013-05" db="EMBL/GenBank/DDBJ databases">
        <title>Genome assembly of Cystobacter fuscus DSM 2262.</title>
        <authorList>
            <person name="Sharma G."/>
            <person name="Khatri I."/>
            <person name="Kaur C."/>
            <person name="Mayilraj S."/>
            <person name="Subramanian S."/>
        </authorList>
    </citation>
    <scope>NUCLEOTIDE SEQUENCE [LARGE SCALE GENOMIC DNA]</scope>
    <source>
        <strain evidence="2">DSM 2262</strain>
    </source>
</reference>
<organism evidence="2 3">
    <name type="scientific">Cystobacter fuscus (strain ATCC 25194 / DSM 2262 / NBRC 100088 / M29)</name>
    <dbReference type="NCBI Taxonomy" id="1242864"/>
    <lineage>
        <taxon>Bacteria</taxon>
        <taxon>Pseudomonadati</taxon>
        <taxon>Myxococcota</taxon>
        <taxon>Myxococcia</taxon>
        <taxon>Myxococcales</taxon>
        <taxon>Cystobacterineae</taxon>
        <taxon>Archangiaceae</taxon>
        <taxon>Cystobacter</taxon>
    </lineage>
</organism>
<dbReference type="InterPro" id="IPR051704">
    <property type="entry name" value="FAD_aromatic-hydroxylase"/>
</dbReference>
<protein>
    <submittedName>
        <fullName evidence="2">Oxidoreductase</fullName>
    </submittedName>
</protein>
<dbReference type="PRINTS" id="PR00420">
    <property type="entry name" value="RNGMNOXGNASE"/>
</dbReference>
<dbReference type="InterPro" id="IPR002938">
    <property type="entry name" value="FAD-bd"/>
</dbReference>
<dbReference type="Gene3D" id="3.30.9.10">
    <property type="entry name" value="D-Amino Acid Oxidase, subunit A, domain 2"/>
    <property type="match status" value="1"/>
</dbReference>
<name>S9QFS5_CYSF2</name>
<accession>S9QFS5</accession>
<dbReference type="PANTHER" id="PTHR46865:SF2">
    <property type="entry name" value="MONOOXYGENASE"/>
    <property type="match status" value="1"/>
</dbReference>
<dbReference type="Pfam" id="PF01494">
    <property type="entry name" value="FAD_binding_3"/>
    <property type="match status" value="1"/>
</dbReference>